<reference evidence="1 2" key="1">
    <citation type="journal article" date="2019" name="Int. J. Syst. Evol. Microbiol.">
        <title>The Global Catalogue of Microorganisms (GCM) 10K type strain sequencing project: providing services to taxonomists for standard genome sequencing and annotation.</title>
        <authorList>
            <consortium name="The Broad Institute Genomics Platform"/>
            <consortium name="The Broad Institute Genome Sequencing Center for Infectious Disease"/>
            <person name="Wu L."/>
            <person name="Ma J."/>
        </authorList>
    </citation>
    <scope>NUCLEOTIDE SEQUENCE [LARGE SCALE GENOMIC DNA]</scope>
    <source>
        <strain evidence="1 2">LMG 29247</strain>
    </source>
</reference>
<dbReference type="SUPFAM" id="SSF47240">
    <property type="entry name" value="Ferritin-like"/>
    <property type="match status" value="1"/>
</dbReference>
<evidence type="ECO:0000313" key="2">
    <source>
        <dbReference type="Proteomes" id="UP001596383"/>
    </source>
</evidence>
<dbReference type="AlphaFoldDB" id="A0ABD5SIK1"/>
<name>A0ABD5SIK1_9EURY</name>
<keyword evidence="2" id="KW-1185">Reference proteome</keyword>
<proteinExistence type="predicted"/>
<evidence type="ECO:0000313" key="1">
    <source>
        <dbReference type="EMBL" id="MFC6764827.1"/>
    </source>
</evidence>
<gene>
    <name evidence="1" type="ORF">ACFQE6_07285</name>
</gene>
<comment type="caution">
    <text evidence="1">The sequence shown here is derived from an EMBL/GenBank/DDBJ whole genome shotgun (WGS) entry which is preliminary data.</text>
</comment>
<organism evidence="1 2">
    <name type="scientific">Natrinema soli</name>
    <dbReference type="NCBI Taxonomy" id="1930624"/>
    <lineage>
        <taxon>Archaea</taxon>
        <taxon>Methanobacteriati</taxon>
        <taxon>Methanobacteriota</taxon>
        <taxon>Stenosarchaea group</taxon>
        <taxon>Halobacteria</taxon>
        <taxon>Halobacteriales</taxon>
        <taxon>Natrialbaceae</taxon>
        <taxon>Natrinema</taxon>
    </lineage>
</organism>
<dbReference type="EMBL" id="JBHSWV010000100">
    <property type="protein sequence ID" value="MFC6764827.1"/>
    <property type="molecule type" value="Genomic_DNA"/>
</dbReference>
<dbReference type="InterPro" id="IPR012348">
    <property type="entry name" value="RNR-like"/>
</dbReference>
<dbReference type="Proteomes" id="UP001596383">
    <property type="component" value="Unassembled WGS sequence"/>
</dbReference>
<dbReference type="Gene3D" id="1.10.620.20">
    <property type="entry name" value="Ribonucleotide Reductase, subunit A"/>
    <property type="match status" value="1"/>
</dbReference>
<accession>A0ABD5SIK1</accession>
<dbReference type="InterPro" id="IPR009078">
    <property type="entry name" value="Ferritin-like_SF"/>
</dbReference>
<dbReference type="RefSeq" id="WP_273737887.1">
    <property type="nucleotide sequence ID" value="NZ_JAQIVI010000100.1"/>
</dbReference>
<protein>
    <submittedName>
        <fullName evidence="1">Ribonucleoside-diphosphate reductase</fullName>
    </submittedName>
</protein>
<sequence>MTQVEDITREMRLDPDSVGQGYFEHAVYNHWDPYEDIPQSDLEADREKMINDEDLTEEEFEEFMMVLALFGAGEEAVTEDLAPMAIALDDIDDQMFITSQLYEEGKHTQFFDRYWREVVLPVAEERGFEATYPTNQRFFNEGYIELFEKNEAAMEQLLTDDTPENRAKAYCHYHLVVESVLAQTGYYGLTSTFSPGGDDDIPQRDFPHLEGLVQGVTYIRSDEGRHVGFGMQKVQELIAEEGVDPQVVQDTLQELMLHVANTVSRLTAITDPVPLVEYSRDKLTRRIEIITDADAEIPDVETLVEIDDSPDIAAADD</sequence>